<accession>A0A1W6V9R2</accession>
<dbReference type="Pfam" id="PF05708">
    <property type="entry name" value="Peptidase_C92"/>
    <property type="match status" value="1"/>
</dbReference>
<dbReference type="InterPro" id="IPR024453">
    <property type="entry name" value="Peptidase_C92"/>
</dbReference>
<organism evidence="1">
    <name type="scientific">Vibrio alginolyticus</name>
    <dbReference type="NCBI Taxonomy" id="663"/>
    <lineage>
        <taxon>Bacteria</taxon>
        <taxon>Pseudomonadati</taxon>
        <taxon>Pseudomonadota</taxon>
        <taxon>Gammaproteobacteria</taxon>
        <taxon>Vibrionales</taxon>
        <taxon>Vibrionaceae</taxon>
        <taxon>Vibrio</taxon>
    </lineage>
</organism>
<dbReference type="RefSeq" id="WP_025767498.1">
    <property type="nucleotide sequence ID" value="NZ_CP017893.1"/>
</dbReference>
<gene>
    <name evidence="1" type="ORF">K05K4_51380</name>
</gene>
<geneLocation type="plasmid" evidence="1">
    <name>pL289</name>
</geneLocation>
<proteinExistence type="predicted"/>
<evidence type="ECO:0008006" key="2">
    <source>
        <dbReference type="Google" id="ProtNLM"/>
    </source>
</evidence>
<dbReference type="EMBL" id="CP017904">
    <property type="protein sequence ID" value="ARP21840.1"/>
    <property type="molecule type" value="Genomic_DNA"/>
</dbReference>
<sequence>MLPGDVLLISGKGKISKTLITAQKAIYPNAKSSHVELSLGDGVFIHATSDSGVHITILTDEDKACNGEWRVIRHKSITELGSVTQSLQIAATYHAQQGYNKLFMGKGNDHSSFCSELVAKSYAKAGINIINGKQPSKVTPAHFDKEADQLIDWIDVTAEYQTLLTDMKLNEFQYRMVAGLISNKLKIRQNTEAFRDLLLEALEGGTEVERNKADRLKAMLGERELKFWYEKKK</sequence>
<dbReference type="Gene3D" id="3.90.1720.10">
    <property type="entry name" value="endopeptidase domain like (from Nostoc punctiforme)"/>
    <property type="match status" value="1"/>
</dbReference>
<name>A0A1W6V9R2_VIBAL</name>
<dbReference type="AlphaFoldDB" id="A0A1W6V9R2"/>
<protein>
    <recommendedName>
        <fullName evidence="2">Permuted papain-like amidase enzyme, YaeF/YiiX, C92 family</fullName>
    </recommendedName>
</protein>
<dbReference type="InterPro" id="IPR038765">
    <property type="entry name" value="Papain-like_cys_pep_sf"/>
</dbReference>
<evidence type="ECO:0000313" key="1">
    <source>
        <dbReference type="EMBL" id="ARP21840.1"/>
    </source>
</evidence>
<reference evidence="1" key="1">
    <citation type="submission" date="2016-10" db="EMBL/GenBank/DDBJ databases">
        <title>The High Quality Genome of Vibrio alginolyticus K01M1.</title>
        <authorList>
            <person name="Wendling C."/>
            <person name="Chibani C.M."/>
            <person name="Hertel R."/>
            <person name="Sproer C."/>
            <person name="Bunk B."/>
            <person name="Overmann J."/>
            <person name="Roth O."/>
            <person name="Liesegang H."/>
        </authorList>
    </citation>
    <scope>NUCLEOTIDE SEQUENCE</scope>
    <source>
        <strain evidence="1">K05K4</strain>
        <plasmid evidence="1">pL289</plasmid>
    </source>
</reference>
<dbReference type="SUPFAM" id="SSF54001">
    <property type="entry name" value="Cysteine proteinases"/>
    <property type="match status" value="1"/>
</dbReference>
<keyword evidence="1" id="KW-0614">Plasmid</keyword>